<dbReference type="SUPFAM" id="SSF56925">
    <property type="entry name" value="OMPA-like"/>
    <property type="match status" value="1"/>
</dbReference>
<keyword evidence="4" id="KW-1185">Reference proteome</keyword>
<dbReference type="InterPro" id="IPR025665">
    <property type="entry name" value="Beta-barrel_OMP_2"/>
</dbReference>
<proteinExistence type="predicted"/>
<evidence type="ECO:0000313" key="4">
    <source>
        <dbReference type="Proteomes" id="UP000011910"/>
    </source>
</evidence>
<feature type="chain" id="PRO_5004081918" description="Outer membrane protein beta-barrel domain-containing protein" evidence="1">
    <location>
        <begin position="31"/>
        <end position="217"/>
    </location>
</feature>
<dbReference type="Gene3D" id="2.40.160.20">
    <property type="match status" value="1"/>
</dbReference>
<dbReference type="eggNOG" id="COG3047">
    <property type="taxonomic scope" value="Bacteria"/>
</dbReference>
<organism evidence="3 4">
    <name type="scientific">Cesiribacter andamanensis AMV16</name>
    <dbReference type="NCBI Taxonomy" id="1279009"/>
    <lineage>
        <taxon>Bacteria</taxon>
        <taxon>Pseudomonadati</taxon>
        <taxon>Bacteroidota</taxon>
        <taxon>Cytophagia</taxon>
        <taxon>Cytophagales</taxon>
        <taxon>Cesiribacteraceae</taxon>
        <taxon>Cesiribacter</taxon>
    </lineage>
</organism>
<dbReference type="InterPro" id="IPR011250">
    <property type="entry name" value="OMP/PagP_B-barrel"/>
</dbReference>
<feature type="signal peptide" evidence="1">
    <location>
        <begin position="1"/>
        <end position="30"/>
    </location>
</feature>
<name>M7N668_9BACT</name>
<evidence type="ECO:0000256" key="1">
    <source>
        <dbReference type="SAM" id="SignalP"/>
    </source>
</evidence>
<evidence type="ECO:0000313" key="3">
    <source>
        <dbReference type="EMBL" id="EMR02731.1"/>
    </source>
</evidence>
<sequence length="217" mass="23799">MLTSSPYLRLIAVPACLTLLLSLACLQATAQRTWSIGPEAGISFARHSGDLARPQDYKTGLVAGAHVTHSIWTTFGFTFKALYHQRGSQHTQNSVLYKQQLNYLEFPLLGRFFLTRSGKFRPNVFAGTSFAFLLGAKNKAGDADYEPVPGASWEGFNKFDLGFSGGIGLNYLIAPETRLLLDGRYTHGLSDLIKQEPVAVYNRGFAISLGLSFGLSR</sequence>
<dbReference type="Proteomes" id="UP000011910">
    <property type="component" value="Unassembled WGS sequence"/>
</dbReference>
<dbReference type="EMBL" id="AODQ01000048">
    <property type="protein sequence ID" value="EMR02731.1"/>
    <property type="molecule type" value="Genomic_DNA"/>
</dbReference>
<gene>
    <name evidence="3" type="ORF">ADICEAN_02148</name>
</gene>
<dbReference type="Pfam" id="PF13568">
    <property type="entry name" value="OMP_b-brl_2"/>
    <property type="match status" value="1"/>
</dbReference>
<keyword evidence="1" id="KW-0732">Signal</keyword>
<protein>
    <recommendedName>
        <fullName evidence="2">Outer membrane protein beta-barrel domain-containing protein</fullName>
    </recommendedName>
</protein>
<comment type="caution">
    <text evidence="3">The sequence shown here is derived from an EMBL/GenBank/DDBJ whole genome shotgun (WGS) entry which is preliminary data.</text>
</comment>
<reference evidence="3 4" key="1">
    <citation type="journal article" date="2013" name="Genome Announc.">
        <title>Draft Genome Sequence of Cesiribacter andamanensis Strain AMV16T, Isolated from a Soil Sample from a Mud Volcano in the Andaman Islands, India.</title>
        <authorList>
            <person name="Shivaji S."/>
            <person name="Ara S."/>
            <person name="Begum Z."/>
            <person name="Srinivas T.N."/>
            <person name="Singh A."/>
            <person name="Kumar Pinnaka A."/>
        </authorList>
    </citation>
    <scope>NUCLEOTIDE SEQUENCE [LARGE SCALE GENOMIC DNA]</scope>
    <source>
        <strain evidence="3 4">AMV16</strain>
    </source>
</reference>
<dbReference type="STRING" id="1279009.ADICEAN_02148"/>
<feature type="domain" description="Outer membrane protein beta-barrel" evidence="2">
    <location>
        <begin position="30"/>
        <end position="193"/>
    </location>
</feature>
<evidence type="ECO:0000259" key="2">
    <source>
        <dbReference type="Pfam" id="PF13568"/>
    </source>
</evidence>
<dbReference type="AlphaFoldDB" id="M7N668"/>
<accession>M7N668</accession>